<evidence type="ECO:0000313" key="2">
    <source>
        <dbReference type="Proteomes" id="UP001430065"/>
    </source>
</evidence>
<evidence type="ECO:0000313" key="1">
    <source>
        <dbReference type="EMBL" id="MBM7123686.1"/>
    </source>
</evidence>
<dbReference type="RefSeq" id="WP_426270053.1">
    <property type="nucleotide sequence ID" value="NZ_CP183983.1"/>
</dbReference>
<organism evidence="1 2">
    <name type="scientific">Dyella kyungheensis</name>
    <dbReference type="NCBI Taxonomy" id="1242174"/>
    <lineage>
        <taxon>Bacteria</taxon>
        <taxon>Pseudomonadati</taxon>
        <taxon>Pseudomonadota</taxon>
        <taxon>Gammaproteobacteria</taxon>
        <taxon>Lysobacterales</taxon>
        <taxon>Rhodanobacteraceae</taxon>
        <taxon>Dyella</taxon>
    </lineage>
</organism>
<keyword evidence="2" id="KW-1185">Reference proteome</keyword>
<name>A0ABS2JXF9_9GAMM</name>
<dbReference type="SUPFAM" id="SSF48452">
    <property type="entry name" value="TPR-like"/>
    <property type="match status" value="1"/>
</dbReference>
<sequence length="282" mass="30935">MRSNDLACAEANWSEYVKRRPTDVRAIANLGFVLNKQDKHEQAIAAFEKDIGMGAGSYDLFAFYADSLGKVGRTDEAIDWSYKTLKLMPSLVDVRENLARLLVSKKRNYEALTLLSEFDQYLDEHGESARFMANRMAIESSMHDLDATQDQEVTGLRLVKFKDTFFAPVSVGQSGVRAFVVDTGATSVVVNDDFLAAAKTPYTMVRAQVEAHLADGRVVGAKEVLIDQLMVGPIELHKVKALTCQSCELLLGANALSAFTMTVAQIKGVDVATLVPRVAPHS</sequence>
<dbReference type="InterPro" id="IPR034122">
    <property type="entry name" value="Retropepsin-like_bacterial"/>
</dbReference>
<protein>
    <submittedName>
        <fullName evidence="1">Retroviral-like aspartic protease family protein</fullName>
    </submittedName>
</protein>
<comment type="caution">
    <text evidence="1">The sequence shown here is derived from an EMBL/GenBank/DDBJ whole genome shotgun (WGS) entry which is preliminary data.</text>
</comment>
<reference evidence="1 2" key="1">
    <citation type="submission" date="2020-10" db="EMBL/GenBank/DDBJ databases">
        <title>Phylogeny of dyella-like bacteria.</title>
        <authorList>
            <person name="Fu J."/>
        </authorList>
    </citation>
    <scope>NUCLEOTIDE SEQUENCE [LARGE SCALE GENOMIC DNA]</scope>
    <source>
        <strain evidence="1 2">THG-B117</strain>
    </source>
</reference>
<accession>A0ABS2JXF9</accession>
<dbReference type="InterPro" id="IPR011990">
    <property type="entry name" value="TPR-like_helical_dom_sf"/>
</dbReference>
<proteinExistence type="predicted"/>
<dbReference type="Gene3D" id="1.25.40.10">
    <property type="entry name" value="Tetratricopeptide repeat domain"/>
    <property type="match status" value="1"/>
</dbReference>
<dbReference type="InterPro" id="IPR021109">
    <property type="entry name" value="Peptidase_aspartic_dom_sf"/>
</dbReference>
<dbReference type="Gene3D" id="2.40.70.10">
    <property type="entry name" value="Acid Proteases"/>
    <property type="match status" value="1"/>
</dbReference>
<dbReference type="CDD" id="cd05483">
    <property type="entry name" value="retropepsin_like_bacteria"/>
    <property type="match status" value="1"/>
</dbReference>
<gene>
    <name evidence="1" type="ORF">ISP20_21150</name>
</gene>
<dbReference type="SUPFAM" id="SSF50630">
    <property type="entry name" value="Acid proteases"/>
    <property type="match status" value="1"/>
</dbReference>
<dbReference type="Pfam" id="PF13975">
    <property type="entry name" value="gag-asp_proteas"/>
    <property type="match status" value="1"/>
</dbReference>
<dbReference type="Proteomes" id="UP001430065">
    <property type="component" value="Unassembled WGS sequence"/>
</dbReference>
<dbReference type="EMBL" id="JADIKC010000015">
    <property type="protein sequence ID" value="MBM7123686.1"/>
    <property type="molecule type" value="Genomic_DNA"/>
</dbReference>